<dbReference type="PANTHER" id="PTHR24198:SF165">
    <property type="entry name" value="ANKYRIN REPEAT-CONTAINING PROTEIN-RELATED"/>
    <property type="match status" value="1"/>
</dbReference>
<dbReference type="PRINTS" id="PR01415">
    <property type="entry name" value="ANKYRIN"/>
</dbReference>
<protein>
    <submittedName>
        <fullName evidence="4">Ankyrin repeat-containing domain protein</fullName>
    </submittedName>
</protein>
<dbReference type="EMBL" id="MU854611">
    <property type="protein sequence ID" value="KAK4032427.1"/>
    <property type="molecule type" value="Genomic_DNA"/>
</dbReference>
<keyword evidence="2 3" id="KW-0040">ANK repeat</keyword>
<proteinExistence type="predicted"/>
<evidence type="ECO:0000256" key="3">
    <source>
        <dbReference type="PROSITE-ProRule" id="PRU00023"/>
    </source>
</evidence>
<feature type="repeat" description="ANK" evidence="3">
    <location>
        <begin position="163"/>
        <end position="195"/>
    </location>
</feature>
<organism evidence="4 5">
    <name type="scientific">Parachaetomium inaequale</name>
    <dbReference type="NCBI Taxonomy" id="2588326"/>
    <lineage>
        <taxon>Eukaryota</taxon>
        <taxon>Fungi</taxon>
        <taxon>Dikarya</taxon>
        <taxon>Ascomycota</taxon>
        <taxon>Pezizomycotina</taxon>
        <taxon>Sordariomycetes</taxon>
        <taxon>Sordariomycetidae</taxon>
        <taxon>Sordariales</taxon>
        <taxon>Chaetomiaceae</taxon>
        <taxon>Parachaetomium</taxon>
    </lineage>
</organism>
<evidence type="ECO:0000256" key="1">
    <source>
        <dbReference type="ARBA" id="ARBA00022737"/>
    </source>
</evidence>
<dbReference type="Proteomes" id="UP001303115">
    <property type="component" value="Unassembled WGS sequence"/>
</dbReference>
<dbReference type="PROSITE" id="PS50297">
    <property type="entry name" value="ANK_REP_REGION"/>
    <property type="match status" value="3"/>
</dbReference>
<dbReference type="Gene3D" id="1.25.40.20">
    <property type="entry name" value="Ankyrin repeat-containing domain"/>
    <property type="match status" value="1"/>
</dbReference>
<gene>
    <name evidence="4" type="ORF">C8A01DRAFT_20497</name>
</gene>
<evidence type="ECO:0000313" key="4">
    <source>
        <dbReference type="EMBL" id="KAK4032427.1"/>
    </source>
</evidence>
<evidence type="ECO:0000256" key="2">
    <source>
        <dbReference type="ARBA" id="ARBA00023043"/>
    </source>
</evidence>
<dbReference type="InterPro" id="IPR036770">
    <property type="entry name" value="Ankyrin_rpt-contain_sf"/>
</dbReference>
<keyword evidence="5" id="KW-1185">Reference proteome</keyword>
<dbReference type="PANTHER" id="PTHR24198">
    <property type="entry name" value="ANKYRIN REPEAT AND PROTEIN KINASE DOMAIN-CONTAINING PROTEIN"/>
    <property type="match status" value="1"/>
</dbReference>
<dbReference type="SUPFAM" id="SSF48403">
    <property type="entry name" value="Ankyrin repeat"/>
    <property type="match status" value="1"/>
</dbReference>
<comment type="caution">
    <text evidence="4">The sequence shown here is derived from an EMBL/GenBank/DDBJ whole genome shotgun (WGS) entry which is preliminary data.</text>
</comment>
<name>A0AAN6SM61_9PEZI</name>
<dbReference type="SMART" id="SM00248">
    <property type="entry name" value="ANK"/>
    <property type="match status" value="8"/>
</dbReference>
<dbReference type="PROSITE" id="PS50088">
    <property type="entry name" value="ANK_REPEAT"/>
    <property type="match status" value="3"/>
</dbReference>
<reference evidence="5" key="1">
    <citation type="journal article" date="2023" name="Mol. Phylogenet. Evol.">
        <title>Genome-scale phylogeny and comparative genomics of the fungal order Sordariales.</title>
        <authorList>
            <person name="Hensen N."/>
            <person name="Bonometti L."/>
            <person name="Westerberg I."/>
            <person name="Brannstrom I.O."/>
            <person name="Guillou S."/>
            <person name="Cros-Aarteil S."/>
            <person name="Calhoun S."/>
            <person name="Haridas S."/>
            <person name="Kuo A."/>
            <person name="Mondo S."/>
            <person name="Pangilinan J."/>
            <person name="Riley R."/>
            <person name="LaButti K."/>
            <person name="Andreopoulos B."/>
            <person name="Lipzen A."/>
            <person name="Chen C."/>
            <person name="Yan M."/>
            <person name="Daum C."/>
            <person name="Ng V."/>
            <person name="Clum A."/>
            <person name="Steindorff A."/>
            <person name="Ohm R.A."/>
            <person name="Martin F."/>
            <person name="Silar P."/>
            <person name="Natvig D.O."/>
            <person name="Lalanne C."/>
            <person name="Gautier V."/>
            <person name="Ament-Velasquez S.L."/>
            <person name="Kruys A."/>
            <person name="Hutchinson M.I."/>
            <person name="Powell A.J."/>
            <person name="Barry K."/>
            <person name="Miller A.N."/>
            <person name="Grigoriev I.V."/>
            <person name="Debuchy R."/>
            <person name="Gladieux P."/>
            <person name="Hiltunen Thoren M."/>
            <person name="Johannesson H."/>
        </authorList>
    </citation>
    <scope>NUCLEOTIDE SEQUENCE [LARGE SCALE GENOMIC DNA]</scope>
    <source>
        <strain evidence="5">CBS 284.82</strain>
    </source>
</reference>
<keyword evidence="1" id="KW-0677">Repeat</keyword>
<feature type="repeat" description="ANK" evidence="3">
    <location>
        <begin position="269"/>
        <end position="301"/>
    </location>
</feature>
<evidence type="ECO:0000313" key="5">
    <source>
        <dbReference type="Proteomes" id="UP001303115"/>
    </source>
</evidence>
<dbReference type="InterPro" id="IPR002110">
    <property type="entry name" value="Ankyrin_rpt"/>
</dbReference>
<accession>A0AAN6SM61</accession>
<dbReference type="AlphaFoldDB" id="A0AAN6SM61"/>
<feature type="repeat" description="ANK" evidence="3">
    <location>
        <begin position="369"/>
        <end position="401"/>
    </location>
</feature>
<dbReference type="Pfam" id="PF12796">
    <property type="entry name" value="Ank_2"/>
    <property type="match status" value="3"/>
</dbReference>
<sequence>MGANDIARTATARGHPEPILGHSIVQASKIRRRSAPYALSCTCACHRVVTIRMPSLLRSILGLFWFHSTAFPLRACQRCCDGRCREQVPTLKVLYLLPPWLLHRAIYFVYLHAKSGPSMGLAIRTIVPINSNLLTSAASGHVDRVRYLFQTRQSTPNDIHTVSGETPLHFAIKYGQLDMCKVLIDAGADMYVEDHRGRAAIDVAWMEIMANCKDEKFLEELRTLFGDVDHFQLRRLGELHQAVCGFSERSVVEVINHSGATDVDAVDEEGKTALAWAVLRGDMQTVQLLLERGADPNICDSNGDSPLALCTHGREPLIMNSLVLAGAAFTGNLRNYNALHKAAFRQNNADFLRPLIRAFPGMIDSLSDSGETPLALATFRDNDVVACFLLDSGAQIDTVDDSGTTPIFDAVKYRSHRTLEMLIHKGARLEHRTGTGQSLLHHVAEWGDYQGVEILRRHASDMKIVDTGWRDSAGRTAMDVVERRASAPRGLVEGFRALISDLQKAGESSDDDDDEGVEDQDVFYDCRTFV</sequence>